<evidence type="ECO:0000313" key="4">
    <source>
        <dbReference type="Proteomes" id="UP000281553"/>
    </source>
</evidence>
<dbReference type="AlphaFoldDB" id="A0A3P7LIN7"/>
<proteinExistence type="inferred from homology"/>
<dbReference type="GO" id="GO:0002183">
    <property type="term" value="P:cytoplasmic translational initiation"/>
    <property type="evidence" value="ECO:0007669"/>
    <property type="project" value="TreeGrafter"/>
</dbReference>
<dbReference type="GO" id="GO:0005852">
    <property type="term" value="C:eukaryotic translation initiation factor 3 complex"/>
    <property type="evidence" value="ECO:0007669"/>
    <property type="project" value="TreeGrafter"/>
</dbReference>
<dbReference type="InterPro" id="IPR045237">
    <property type="entry name" value="COPS7/eIF3m"/>
</dbReference>
<dbReference type="Proteomes" id="UP000281553">
    <property type="component" value="Unassembled WGS sequence"/>
</dbReference>
<protein>
    <recommendedName>
        <fullName evidence="2">PCI domain-containing protein</fullName>
    </recommendedName>
</protein>
<dbReference type="EMBL" id="UYRU01055951">
    <property type="protein sequence ID" value="VDN13250.1"/>
    <property type="molecule type" value="Genomic_DNA"/>
</dbReference>
<sequence>MALPTFIKCLESEQIIELKIFLKENGVDKADKSEVTQDNWVSAFIKCIPQLSVCWTNDKVTEAQAIDLLTTVASLIIQLPVNEIPQAVEKLCVLFEEFKGPVSRKDLAKLYSLNVLFAGLAEEDHARFRIYQALITCAHKVGTLHQIFTDTERVSNLLKACRCTPDECKKLWRQLSEVHMATGNTKQATQALINLLSTYTAGNAVDARNDAVRCIVAAIQDLSFLSHSRLMALKPVQFLEGEPIHQLLGIFVSGGLSDFSAFTKKYPKFLSENGLTEEACLNKIRTLCLMEIAENVAELDYETVCKKIGLPEDQLEPFVIEAVRQKVITCKLDQINRRILITSALPRNFGPSQWRSLAKTLHEWRDGLLVVQSSLGTMIGAATATAAQ</sequence>
<dbReference type="Pfam" id="PF01399">
    <property type="entry name" value="PCI"/>
    <property type="match status" value="1"/>
</dbReference>
<gene>
    <name evidence="3" type="ORF">DILT_LOCUS9081</name>
</gene>
<reference evidence="3 4" key="1">
    <citation type="submission" date="2018-11" db="EMBL/GenBank/DDBJ databases">
        <authorList>
            <consortium name="Pathogen Informatics"/>
        </authorList>
    </citation>
    <scope>NUCLEOTIDE SEQUENCE [LARGE SCALE GENOMIC DNA]</scope>
</reference>
<evidence type="ECO:0000259" key="2">
    <source>
        <dbReference type="PROSITE" id="PS50250"/>
    </source>
</evidence>
<evidence type="ECO:0000256" key="1">
    <source>
        <dbReference type="ARBA" id="ARBA00008482"/>
    </source>
</evidence>
<dbReference type="Pfam" id="PF18005">
    <property type="entry name" value="eIF3m_C_helix"/>
    <property type="match status" value="1"/>
</dbReference>
<keyword evidence="4" id="KW-1185">Reference proteome</keyword>
<comment type="similarity">
    <text evidence="1">Belongs to the CSN7/EIF3M family. CSN7 subfamily.</text>
</comment>
<feature type="domain" description="PCI" evidence="2">
    <location>
        <begin position="184"/>
        <end position="346"/>
    </location>
</feature>
<dbReference type="PANTHER" id="PTHR15350">
    <property type="entry name" value="COP9 SIGNALOSOME COMPLEX SUBUNIT 7/DENDRITIC CELL PROTEIN GA17"/>
    <property type="match status" value="1"/>
</dbReference>
<dbReference type="OrthoDB" id="10267031at2759"/>
<name>A0A3P7LIN7_DIBLA</name>
<organism evidence="3 4">
    <name type="scientific">Dibothriocephalus latus</name>
    <name type="common">Fish tapeworm</name>
    <name type="synonym">Diphyllobothrium latum</name>
    <dbReference type="NCBI Taxonomy" id="60516"/>
    <lineage>
        <taxon>Eukaryota</taxon>
        <taxon>Metazoa</taxon>
        <taxon>Spiralia</taxon>
        <taxon>Lophotrochozoa</taxon>
        <taxon>Platyhelminthes</taxon>
        <taxon>Cestoda</taxon>
        <taxon>Eucestoda</taxon>
        <taxon>Diphyllobothriidea</taxon>
        <taxon>Diphyllobothriidae</taxon>
        <taxon>Dibothriocephalus</taxon>
    </lineage>
</organism>
<accession>A0A3P7LIN7</accession>
<dbReference type="SMART" id="SM00088">
    <property type="entry name" value="PINT"/>
    <property type="match status" value="1"/>
</dbReference>
<dbReference type="InterPro" id="IPR040750">
    <property type="entry name" value="eIF3m_C_helix"/>
</dbReference>
<dbReference type="InterPro" id="IPR000717">
    <property type="entry name" value="PCI_dom"/>
</dbReference>
<dbReference type="PROSITE" id="PS50250">
    <property type="entry name" value="PCI"/>
    <property type="match status" value="1"/>
</dbReference>
<dbReference type="PANTHER" id="PTHR15350:SF2">
    <property type="entry name" value="EUKARYOTIC TRANSLATION INITIATION FACTOR 3 SUBUNIT M"/>
    <property type="match status" value="1"/>
</dbReference>
<evidence type="ECO:0000313" key="3">
    <source>
        <dbReference type="EMBL" id="VDN13250.1"/>
    </source>
</evidence>